<evidence type="ECO:0000313" key="2">
    <source>
        <dbReference type="Proteomes" id="UP000248039"/>
    </source>
</evidence>
<organism evidence="1 2">
    <name type="scientific">Streptomyces tateyamensis</name>
    <dbReference type="NCBI Taxonomy" id="565073"/>
    <lineage>
        <taxon>Bacteria</taxon>
        <taxon>Bacillati</taxon>
        <taxon>Actinomycetota</taxon>
        <taxon>Actinomycetes</taxon>
        <taxon>Kitasatosporales</taxon>
        <taxon>Streptomycetaceae</taxon>
        <taxon>Streptomyces</taxon>
    </lineage>
</organism>
<sequence length="108" mass="11933">MTDSQKISLYPPAAFVGRILPECACPADCGGRPEATRRLAPAYPTVRPGNAKPPAAPYRPTRRGELVFDVLNDRLGIFMDRMGTRIFLRPEGGGPEWEVDPRWVVKPA</sequence>
<dbReference type="RefSeq" id="WP_110664471.1">
    <property type="nucleotide sequence ID" value="NZ_PYBW01000002.1"/>
</dbReference>
<evidence type="ECO:0000313" key="1">
    <source>
        <dbReference type="EMBL" id="PYC88476.1"/>
    </source>
</evidence>
<dbReference type="EMBL" id="PYBW01000002">
    <property type="protein sequence ID" value="PYC88476.1"/>
    <property type="molecule type" value="Genomic_DNA"/>
</dbReference>
<gene>
    <name evidence="1" type="ORF">C7C46_00255</name>
</gene>
<accession>A0A2V4PPW4</accession>
<dbReference type="Proteomes" id="UP000248039">
    <property type="component" value="Unassembled WGS sequence"/>
</dbReference>
<reference evidence="1 2" key="1">
    <citation type="submission" date="2018-03" db="EMBL/GenBank/DDBJ databases">
        <title>Bioinformatic expansion and discovery of thiopeptide antibiotics.</title>
        <authorList>
            <person name="Schwalen C.J."/>
            <person name="Hudson G.A."/>
            <person name="Mitchell D.A."/>
        </authorList>
    </citation>
    <scope>NUCLEOTIDE SEQUENCE [LARGE SCALE GENOMIC DNA]</scope>
    <source>
        <strain evidence="1 2">ATCC 21389</strain>
    </source>
</reference>
<comment type="caution">
    <text evidence="1">The sequence shown here is derived from an EMBL/GenBank/DDBJ whole genome shotgun (WGS) entry which is preliminary data.</text>
</comment>
<proteinExistence type="predicted"/>
<dbReference type="OrthoDB" id="3855669at2"/>
<keyword evidence="2" id="KW-1185">Reference proteome</keyword>
<dbReference type="AlphaFoldDB" id="A0A2V4PPW4"/>
<protein>
    <submittedName>
        <fullName evidence="1">Uncharacterized protein</fullName>
    </submittedName>
</protein>
<name>A0A2V4PPW4_9ACTN</name>